<keyword evidence="7" id="KW-1185">Reference proteome</keyword>
<gene>
    <name evidence="6" type="primary">epsC</name>
    <name evidence="6" type="ORF">ACFFGT_30510</name>
</gene>
<dbReference type="NCBIfam" id="NF041874">
    <property type="entry name" value="EPS_EpsC"/>
    <property type="match status" value="1"/>
</dbReference>
<dbReference type="InterPro" id="IPR053376">
    <property type="entry name" value="Serine_acetyltransferase"/>
</dbReference>
<evidence type="ECO:0000256" key="3">
    <source>
        <dbReference type="ARBA" id="ARBA00022679"/>
    </source>
</evidence>
<dbReference type="SUPFAM" id="SSF51161">
    <property type="entry name" value="Trimeric LpxA-like enzymes"/>
    <property type="match status" value="1"/>
</dbReference>
<dbReference type="CDD" id="cd03354">
    <property type="entry name" value="LbH_SAT"/>
    <property type="match status" value="1"/>
</dbReference>
<evidence type="ECO:0000313" key="6">
    <source>
        <dbReference type="EMBL" id="MFC0518586.1"/>
    </source>
</evidence>
<evidence type="ECO:0000256" key="4">
    <source>
        <dbReference type="ARBA" id="ARBA00023315"/>
    </source>
</evidence>
<reference evidence="6 7" key="1">
    <citation type="submission" date="2024-09" db="EMBL/GenBank/DDBJ databases">
        <authorList>
            <person name="Sun Q."/>
            <person name="Mori K."/>
        </authorList>
    </citation>
    <scope>NUCLEOTIDE SEQUENCE [LARGE SCALE GENOMIC DNA]</scope>
    <source>
        <strain evidence="6 7">NCAIM B.02415</strain>
    </source>
</reference>
<proteinExistence type="predicted"/>
<dbReference type="InterPro" id="IPR045304">
    <property type="entry name" value="LbH_SAT"/>
</dbReference>
<dbReference type="Gene3D" id="1.10.3130.10">
    <property type="entry name" value="serine acetyltransferase, domain 1"/>
    <property type="match status" value="1"/>
</dbReference>
<evidence type="ECO:0000313" key="7">
    <source>
        <dbReference type="Proteomes" id="UP001589828"/>
    </source>
</evidence>
<organism evidence="6 7">
    <name type="scientific">Mucilaginibacter angelicae</name>
    <dbReference type="NCBI Taxonomy" id="869718"/>
    <lineage>
        <taxon>Bacteria</taxon>
        <taxon>Pseudomonadati</taxon>
        <taxon>Bacteroidota</taxon>
        <taxon>Sphingobacteriia</taxon>
        <taxon>Sphingobacteriales</taxon>
        <taxon>Sphingobacteriaceae</taxon>
        <taxon>Mucilaginibacter</taxon>
    </lineage>
</organism>
<dbReference type="EMBL" id="JBHLTS010000079">
    <property type="protein sequence ID" value="MFC0518586.1"/>
    <property type="molecule type" value="Genomic_DNA"/>
</dbReference>
<evidence type="ECO:0000259" key="5">
    <source>
        <dbReference type="Pfam" id="PF06426"/>
    </source>
</evidence>
<dbReference type="RefSeq" id="WP_377026301.1">
    <property type="nucleotide sequence ID" value="NZ_JBHLTS010000079.1"/>
</dbReference>
<accession>A0ABV6LGJ7</accession>
<dbReference type="InterPro" id="IPR011004">
    <property type="entry name" value="Trimer_LpxA-like_sf"/>
</dbReference>
<dbReference type="InterPro" id="IPR042122">
    <property type="entry name" value="Ser_AcTrfase_N_sf"/>
</dbReference>
<protein>
    <recommendedName>
        <fullName evidence="1">Serine acetyltransferase</fullName>
    </recommendedName>
</protein>
<dbReference type="InterPro" id="IPR010493">
    <property type="entry name" value="Ser_AcTrfase_N"/>
</dbReference>
<dbReference type="Gene3D" id="2.160.10.10">
    <property type="entry name" value="Hexapeptide repeat proteins"/>
    <property type="match status" value="1"/>
</dbReference>
<dbReference type="PANTHER" id="PTHR42811">
    <property type="entry name" value="SERINE ACETYLTRANSFERASE"/>
    <property type="match status" value="1"/>
</dbReference>
<keyword evidence="2" id="KW-0028">Amino-acid biosynthesis</keyword>
<dbReference type="Pfam" id="PF06426">
    <property type="entry name" value="SATase_N"/>
    <property type="match status" value="1"/>
</dbReference>
<keyword evidence="3" id="KW-0808">Transferase</keyword>
<feature type="domain" description="Serine acetyltransferase N-terminal" evidence="5">
    <location>
        <begin position="70"/>
        <end position="125"/>
    </location>
</feature>
<sequence>MSQDFYQHIFAKQQNLEAVPSNREITAWALKVIHLLYPEQTGQLYASVDELKDEFLRLENELCEIMRATKACSNCDTSKLAKKFFEGLPELFRILNTDIQAIFNGDPAARSEFEVIRTYPGFYAISLYRVAHSLYIDDIPLLPRILTEYAHSKTGIDIHPAAKIDEYFYIDHGTGIVIGESCTIGKHVKLYQGVTLGALSVDKSMANTKRHPTVEDNVVIYSGATILGGETIIGHNSVVGGNVWLTKSLPPNSRVYHTPNHRILKRLSMKLFGEKK</sequence>
<comment type="caution">
    <text evidence="6">The sequence shown here is derived from an EMBL/GenBank/DDBJ whole genome shotgun (WGS) entry which is preliminary data.</text>
</comment>
<name>A0ABV6LGJ7_9SPHI</name>
<keyword evidence="4" id="KW-0012">Acyltransferase</keyword>
<evidence type="ECO:0000256" key="2">
    <source>
        <dbReference type="ARBA" id="ARBA00022605"/>
    </source>
</evidence>
<evidence type="ECO:0000256" key="1">
    <source>
        <dbReference type="ARBA" id="ARBA00018522"/>
    </source>
</evidence>
<dbReference type="Proteomes" id="UP001589828">
    <property type="component" value="Unassembled WGS sequence"/>
</dbReference>